<evidence type="ECO:0000313" key="1">
    <source>
        <dbReference type="EMBL" id="CAJ0607257.1"/>
    </source>
</evidence>
<comment type="caution">
    <text evidence="1">The sequence shown here is derived from an EMBL/GenBank/DDBJ whole genome shotgun (WGS) entry which is preliminary data.</text>
</comment>
<dbReference type="Proteomes" id="UP001176961">
    <property type="component" value="Unassembled WGS sequence"/>
</dbReference>
<keyword evidence="2" id="KW-1185">Reference proteome</keyword>
<accession>A0AA36HBP5</accession>
<sequence>MLKRSFRNSHVGFEDCDSRHDYRWTSKPHKRSYLRFDAALPKRTLRLIRVQQLIANAATTWRTEGRLCFAWLARG</sequence>
<proteinExistence type="predicted"/>
<protein>
    <submittedName>
        <fullName evidence="1">Uncharacterized protein</fullName>
    </submittedName>
</protein>
<reference evidence="1" key="1">
    <citation type="submission" date="2023-07" db="EMBL/GenBank/DDBJ databases">
        <authorList>
            <consortium name="CYATHOMIX"/>
        </authorList>
    </citation>
    <scope>NUCLEOTIDE SEQUENCE</scope>
    <source>
        <strain evidence="1">N/A</strain>
    </source>
</reference>
<organism evidence="1 2">
    <name type="scientific">Cylicocyclus nassatus</name>
    <name type="common">Nematode worm</name>
    <dbReference type="NCBI Taxonomy" id="53992"/>
    <lineage>
        <taxon>Eukaryota</taxon>
        <taxon>Metazoa</taxon>
        <taxon>Ecdysozoa</taxon>
        <taxon>Nematoda</taxon>
        <taxon>Chromadorea</taxon>
        <taxon>Rhabditida</taxon>
        <taxon>Rhabditina</taxon>
        <taxon>Rhabditomorpha</taxon>
        <taxon>Strongyloidea</taxon>
        <taxon>Strongylidae</taxon>
        <taxon>Cylicocyclus</taxon>
    </lineage>
</organism>
<dbReference type="AlphaFoldDB" id="A0AA36HBP5"/>
<gene>
    <name evidence="1" type="ORF">CYNAS_LOCUS19240</name>
</gene>
<dbReference type="EMBL" id="CATQJL010000316">
    <property type="protein sequence ID" value="CAJ0607257.1"/>
    <property type="molecule type" value="Genomic_DNA"/>
</dbReference>
<evidence type="ECO:0000313" key="2">
    <source>
        <dbReference type="Proteomes" id="UP001176961"/>
    </source>
</evidence>
<name>A0AA36HBP5_CYLNA</name>